<gene>
    <name evidence="4" type="ORF">ACFP1K_17285</name>
</gene>
<dbReference type="InterPro" id="IPR000757">
    <property type="entry name" value="Beta-glucanase-like"/>
</dbReference>
<dbReference type="GO" id="GO:0016787">
    <property type="term" value="F:hydrolase activity"/>
    <property type="evidence" value="ECO:0007669"/>
    <property type="project" value="UniProtKB-KW"/>
</dbReference>
<organism evidence="4 5">
    <name type="scientific">Sphaerisporangium aureirubrum</name>
    <dbReference type="NCBI Taxonomy" id="1544736"/>
    <lineage>
        <taxon>Bacteria</taxon>
        <taxon>Bacillati</taxon>
        <taxon>Actinomycetota</taxon>
        <taxon>Actinomycetes</taxon>
        <taxon>Streptosporangiales</taxon>
        <taxon>Streptosporangiaceae</taxon>
        <taxon>Sphaerisporangium</taxon>
    </lineage>
</organism>
<feature type="compositionally biased region" description="Pro residues" evidence="2">
    <location>
        <begin position="120"/>
        <end position="135"/>
    </location>
</feature>
<dbReference type="EMBL" id="JBHSRF010000022">
    <property type="protein sequence ID" value="MFC6082928.1"/>
    <property type="molecule type" value="Genomic_DNA"/>
</dbReference>
<dbReference type="Proteomes" id="UP001596137">
    <property type="component" value="Unassembled WGS sequence"/>
</dbReference>
<evidence type="ECO:0000313" key="5">
    <source>
        <dbReference type="Proteomes" id="UP001596137"/>
    </source>
</evidence>
<dbReference type="PANTHER" id="PTHR10963">
    <property type="entry name" value="GLYCOSYL HYDROLASE-RELATED"/>
    <property type="match status" value="1"/>
</dbReference>
<dbReference type="PROSITE" id="PS51762">
    <property type="entry name" value="GH16_2"/>
    <property type="match status" value="1"/>
</dbReference>
<keyword evidence="4" id="KW-0378">Hydrolase</keyword>
<comment type="caution">
    <text evidence="4">The sequence shown here is derived from an EMBL/GenBank/DDBJ whole genome shotgun (WGS) entry which is preliminary data.</text>
</comment>
<feature type="compositionally biased region" description="Basic and acidic residues" evidence="2">
    <location>
        <begin position="56"/>
        <end position="67"/>
    </location>
</feature>
<dbReference type="Gene3D" id="2.60.120.200">
    <property type="match status" value="1"/>
</dbReference>
<evidence type="ECO:0000256" key="2">
    <source>
        <dbReference type="SAM" id="MobiDB-lite"/>
    </source>
</evidence>
<evidence type="ECO:0000259" key="3">
    <source>
        <dbReference type="PROSITE" id="PS51762"/>
    </source>
</evidence>
<dbReference type="Pfam" id="PF00722">
    <property type="entry name" value="Glyco_hydro_16"/>
    <property type="match status" value="1"/>
</dbReference>
<dbReference type="SUPFAM" id="SSF49899">
    <property type="entry name" value="Concanavalin A-like lectins/glucanases"/>
    <property type="match status" value="1"/>
</dbReference>
<protein>
    <submittedName>
        <fullName evidence="4">Glycoside hydrolase family 16 protein</fullName>
    </submittedName>
</protein>
<evidence type="ECO:0000256" key="1">
    <source>
        <dbReference type="ARBA" id="ARBA00006865"/>
    </source>
</evidence>
<accession>A0ABW1NIY6</accession>
<feature type="region of interest" description="Disordered" evidence="2">
    <location>
        <begin position="19"/>
        <end position="141"/>
    </location>
</feature>
<sequence length="360" mass="38388">MSIRSAHVIVAAATTLSLCPGPGIDGQDSGRPAGRAHAKEAAPSYPPHAPPVYGRPWERRGGERDPGTPDEPPPPVGGWIPGGPPLSGSPDRWPSPTGRPASPSPRRTPPAPPSATAAPSAPPSAPPPSGGPPPQADATWGTPVLVENFDGTQIDRSRWEVYHSPDAQVNPRTSEATTVHDGTLHMIGGFYGGKDLSGGVANRLSQTYGRWEVRFRGETGAGYSLVTLLWPSSDTGEYAEIDFAEVIDPTRQTGGIYVHRGQAPQAQSQMRADFTKWHTVAVDWLPGRLTFWLDGRQVWNYTGPLVPEQPMQLTLQNDVVCNEWSPCRNASTPKTVSMWVDWVRVFRAPGGAAGGGAALS</sequence>
<keyword evidence="5" id="KW-1185">Reference proteome</keyword>
<dbReference type="PANTHER" id="PTHR10963:SF55">
    <property type="entry name" value="GLYCOSIDE HYDROLASE FAMILY 16 PROTEIN"/>
    <property type="match status" value="1"/>
</dbReference>
<dbReference type="InterPro" id="IPR050546">
    <property type="entry name" value="Glycosyl_Hydrlase_16"/>
</dbReference>
<evidence type="ECO:0000313" key="4">
    <source>
        <dbReference type="EMBL" id="MFC6082928.1"/>
    </source>
</evidence>
<comment type="similarity">
    <text evidence="1">Belongs to the glycosyl hydrolase 16 family.</text>
</comment>
<name>A0ABW1NIY6_9ACTN</name>
<feature type="domain" description="GH16" evidence="3">
    <location>
        <begin position="126"/>
        <end position="351"/>
    </location>
</feature>
<dbReference type="CDD" id="cd00413">
    <property type="entry name" value="Glyco_hydrolase_16"/>
    <property type="match status" value="1"/>
</dbReference>
<dbReference type="RefSeq" id="WP_380753983.1">
    <property type="nucleotide sequence ID" value="NZ_JBHSRF010000022.1"/>
</dbReference>
<proteinExistence type="inferred from homology"/>
<dbReference type="InterPro" id="IPR013320">
    <property type="entry name" value="ConA-like_dom_sf"/>
</dbReference>
<reference evidence="5" key="1">
    <citation type="journal article" date="2019" name="Int. J. Syst. Evol. Microbiol.">
        <title>The Global Catalogue of Microorganisms (GCM) 10K type strain sequencing project: providing services to taxonomists for standard genome sequencing and annotation.</title>
        <authorList>
            <consortium name="The Broad Institute Genomics Platform"/>
            <consortium name="The Broad Institute Genome Sequencing Center for Infectious Disease"/>
            <person name="Wu L."/>
            <person name="Ma J."/>
        </authorList>
    </citation>
    <scope>NUCLEOTIDE SEQUENCE [LARGE SCALE GENOMIC DNA]</scope>
    <source>
        <strain evidence="5">JCM 30346</strain>
    </source>
</reference>
<feature type="compositionally biased region" description="Pro residues" evidence="2">
    <location>
        <begin position="102"/>
        <end position="113"/>
    </location>
</feature>